<dbReference type="InterPro" id="IPR036388">
    <property type="entry name" value="WH-like_DNA-bd_sf"/>
</dbReference>
<feature type="domain" description="HTH gntR-type" evidence="4">
    <location>
        <begin position="3"/>
        <end position="72"/>
    </location>
</feature>
<evidence type="ECO:0000259" key="4">
    <source>
        <dbReference type="PROSITE" id="PS50949"/>
    </source>
</evidence>
<dbReference type="Gene3D" id="1.20.120.530">
    <property type="entry name" value="GntR ligand-binding domain-like"/>
    <property type="match status" value="1"/>
</dbReference>
<comment type="caution">
    <text evidence="5">The sequence shown here is derived from an EMBL/GenBank/DDBJ whole genome shotgun (WGS) entry which is preliminary data.</text>
</comment>
<evidence type="ECO:0000256" key="2">
    <source>
        <dbReference type="ARBA" id="ARBA00023125"/>
    </source>
</evidence>
<dbReference type="Pfam" id="PF07729">
    <property type="entry name" value="FCD"/>
    <property type="match status" value="1"/>
</dbReference>
<dbReference type="GO" id="GO:0003677">
    <property type="term" value="F:DNA binding"/>
    <property type="evidence" value="ECO:0007669"/>
    <property type="project" value="UniProtKB-KW"/>
</dbReference>
<dbReference type="PANTHER" id="PTHR43537">
    <property type="entry name" value="TRANSCRIPTIONAL REGULATOR, GNTR FAMILY"/>
    <property type="match status" value="1"/>
</dbReference>
<dbReference type="Pfam" id="PF00392">
    <property type="entry name" value="GntR"/>
    <property type="match status" value="1"/>
</dbReference>
<name>A0A923LLG0_9FIRM</name>
<proteinExistence type="predicted"/>
<dbReference type="RefSeq" id="WP_186876730.1">
    <property type="nucleotide sequence ID" value="NZ_JACOPF010000003.1"/>
</dbReference>
<keyword evidence="2" id="KW-0238">DNA-binding</keyword>
<dbReference type="EMBL" id="JACOPF010000003">
    <property type="protein sequence ID" value="MBC5690084.1"/>
    <property type="molecule type" value="Genomic_DNA"/>
</dbReference>
<dbReference type="AlphaFoldDB" id="A0A923LLG0"/>
<protein>
    <submittedName>
        <fullName evidence="5">FadR family transcriptional regulator</fullName>
    </submittedName>
</protein>
<dbReference type="SUPFAM" id="SSF48008">
    <property type="entry name" value="GntR ligand-binding domain-like"/>
    <property type="match status" value="1"/>
</dbReference>
<dbReference type="GO" id="GO:0003700">
    <property type="term" value="F:DNA-binding transcription factor activity"/>
    <property type="evidence" value="ECO:0007669"/>
    <property type="project" value="InterPro"/>
</dbReference>
<keyword evidence="6" id="KW-1185">Reference proteome</keyword>
<dbReference type="CDD" id="cd07377">
    <property type="entry name" value="WHTH_GntR"/>
    <property type="match status" value="1"/>
</dbReference>
<dbReference type="Gene3D" id="1.10.10.10">
    <property type="entry name" value="Winged helix-like DNA-binding domain superfamily/Winged helix DNA-binding domain"/>
    <property type="match status" value="1"/>
</dbReference>
<gene>
    <name evidence="5" type="ORF">H8S37_14290</name>
</gene>
<keyword evidence="3" id="KW-0804">Transcription</keyword>
<sequence length="225" mass="25678">MEKRLSERIATEILEMITLKHQFSPGDKLPNENDFCMALGVSRTTLRAAIQSLVDQNILEVKRGLGTFVSEQMGNRTLNLLTGISYSEMRIKDLYEVRLIIEPYSAYYAVQRASNEEIQKIKEYERIIEEKLELGEDCVEVNRLFHNAIAAATHNALISNLISTISGEIVGKFQDFGVEQKVHKHTVSDHRMLMEYFQDGDADGARMAMQLHILHSINDYGKIDE</sequence>
<dbReference type="SMART" id="SM00345">
    <property type="entry name" value="HTH_GNTR"/>
    <property type="match status" value="1"/>
</dbReference>
<dbReference type="SUPFAM" id="SSF46785">
    <property type="entry name" value="Winged helix' DNA-binding domain"/>
    <property type="match status" value="1"/>
</dbReference>
<evidence type="ECO:0000256" key="3">
    <source>
        <dbReference type="ARBA" id="ARBA00023163"/>
    </source>
</evidence>
<reference evidence="5" key="1">
    <citation type="submission" date="2020-08" db="EMBL/GenBank/DDBJ databases">
        <title>Genome public.</title>
        <authorList>
            <person name="Liu C."/>
            <person name="Sun Q."/>
        </authorList>
    </citation>
    <scope>NUCLEOTIDE SEQUENCE</scope>
    <source>
        <strain evidence="5">NSJ-55</strain>
    </source>
</reference>
<organism evidence="5 6">
    <name type="scientific">Mediterraneibacter hominis</name>
    <dbReference type="NCBI Taxonomy" id="2763054"/>
    <lineage>
        <taxon>Bacteria</taxon>
        <taxon>Bacillati</taxon>
        <taxon>Bacillota</taxon>
        <taxon>Clostridia</taxon>
        <taxon>Lachnospirales</taxon>
        <taxon>Lachnospiraceae</taxon>
        <taxon>Mediterraneibacter</taxon>
    </lineage>
</organism>
<dbReference type="InterPro" id="IPR000524">
    <property type="entry name" value="Tscrpt_reg_HTH_GntR"/>
</dbReference>
<dbReference type="PRINTS" id="PR00035">
    <property type="entry name" value="HTHGNTR"/>
</dbReference>
<keyword evidence="1" id="KW-0805">Transcription regulation</keyword>
<accession>A0A923LLG0</accession>
<evidence type="ECO:0000256" key="1">
    <source>
        <dbReference type="ARBA" id="ARBA00023015"/>
    </source>
</evidence>
<dbReference type="InterPro" id="IPR008920">
    <property type="entry name" value="TF_FadR/GntR_C"/>
</dbReference>
<dbReference type="InterPro" id="IPR011711">
    <property type="entry name" value="GntR_C"/>
</dbReference>
<evidence type="ECO:0000313" key="6">
    <source>
        <dbReference type="Proteomes" id="UP000652477"/>
    </source>
</evidence>
<dbReference type="Proteomes" id="UP000652477">
    <property type="component" value="Unassembled WGS sequence"/>
</dbReference>
<dbReference type="InterPro" id="IPR036390">
    <property type="entry name" value="WH_DNA-bd_sf"/>
</dbReference>
<evidence type="ECO:0000313" key="5">
    <source>
        <dbReference type="EMBL" id="MBC5690084.1"/>
    </source>
</evidence>
<dbReference type="PANTHER" id="PTHR43537:SF5">
    <property type="entry name" value="UXU OPERON TRANSCRIPTIONAL REGULATOR"/>
    <property type="match status" value="1"/>
</dbReference>
<dbReference type="SMART" id="SM00895">
    <property type="entry name" value="FCD"/>
    <property type="match status" value="1"/>
</dbReference>
<dbReference type="PROSITE" id="PS50949">
    <property type="entry name" value="HTH_GNTR"/>
    <property type="match status" value="1"/>
</dbReference>